<evidence type="ECO:0000259" key="2">
    <source>
        <dbReference type="Pfam" id="PF07539"/>
    </source>
</evidence>
<evidence type="ECO:0000313" key="7">
    <source>
        <dbReference type="Proteomes" id="UP000009046"/>
    </source>
</evidence>
<keyword evidence="7" id="KW-1185">Reference proteome</keyword>
<feature type="domain" description="U3 small nucleolar RNA-associated protein 20 C-terminal" evidence="4">
    <location>
        <begin position="2329"/>
        <end position="2711"/>
    </location>
</feature>
<dbReference type="InterPro" id="IPR046523">
    <property type="entry name" value="UTP20_dom"/>
</dbReference>
<dbReference type="EMBL" id="DS235090">
    <property type="protein sequence ID" value="EEB11752.1"/>
    <property type="molecule type" value="Genomic_DNA"/>
</dbReference>
<reference evidence="5" key="2">
    <citation type="submission" date="2007-04" db="EMBL/GenBank/DDBJ databases">
        <title>The genome of the human body louse.</title>
        <authorList>
            <consortium name="The Human Body Louse Genome Consortium"/>
            <person name="Kirkness E."/>
            <person name="Walenz B."/>
            <person name="Hass B."/>
            <person name="Bruggner R."/>
            <person name="Strausberg R."/>
        </authorList>
    </citation>
    <scope>NUCLEOTIDE SEQUENCE</scope>
    <source>
        <strain evidence="5">USDA</strain>
    </source>
</reference>
<dbReference type="EMBL" id="AAZO01001525">
    <property type="status" value="NOT_ANNOTATED_CDS"/>
    <property type="molecule type" value="Genomic_DNA"/>
</dbReference>
<dbReference type="InterPro" id="IPR052575">
    <property type="entry name" value="SSU_processome_comp_20"/>
</dbReference>
<dbReference type="InterPro" id="IPR016024">
    <property type="entry name" value="ARM-type_fold"/>
</dbReference>
<feature type="domain" description="U3 small nucleolar RNA-associated protein 20" evidence="3">
    <location>
        <begin position="1756"/>
        <end position="1973"/>
    </location>
</feature>
<reference evidence="6" key="3">
    <citation type="submission" date="2021-02" db="UniProtKB">
        <authorList>
            <consortium name="EnsemblMetazoa"/>
        </authorList>
    </citation>
    <scope>IDENTIFICATION</scope>
    <source>
        <strain evidence="6">USDA</strain>
    </source>
</reference>
<dbReference type="VEuPathDB" id="VectorBase:PHUM131530"/>
<proteinExistence type="predicted"/>
<accession>E0VEE5</accession>
<dbReference type="FunCoup" id="E0VEE5">
    <property type="interactions" value="1562"/>
</dbReference>
<dbReference type="CTD" id="8234165"/>
<dbReference type="InterPro" id="IPR011989">
    <property type="entry name" value="ARM-like"/>
</dbReference>
<dbReference type="STRING" id="121224.E0VEE5"/>
<name>E0VEE5_PEDHC</name>
<feature type="domain" description="U3 small nucleolar RNA-associated protein 20 N-terminal" evidence="2">
    <location>
        <begin position="837"/>
        <end position="1463"/>
    </location>
</feature>
<dbReference type="PANTHER" id="PTHR17695">
    <property type="entry name" value="SMALL SUBUNIT PROCESSOME COMPONENT 20 HOMOLOG"/>
    <property type="match status" value="1"/>
</dbReference>
<dbReference type="KEGG" id="phu:Phum_PHUM131530"/>
<evidence type="ECO:0000259" key="3">
    <source>
        <dbReference type="Pfam" id="PF20416"/>
    </source>
</evidence>
<dbReference type="SUPFAM" id="SSF48371">
    <property type="entry name" value="ARM repeat"/>
    <property type="match status" value="2"/>
</dbReference>
<dbReference type="HOGENOM" id="CLU_000327_0_1_1"/>
<evidence type="ECO:0000259" key="4">
    <source>
        <dbReference type="Pfam" id="PF23099"/>
    </source>
</evidence>
<protein>
    <submittedName>
        <fullName evidence="5">Predicted protein</fullName>
    </submittedName>
</protein>
<reference evidence="5" key="1">
    <citation type="submission" date="2007-04" db="EMBL/GenBank/DDBJ databases">
        <title>Annotation of Pediculus humanus corporis strain USDA.</title>
        <authorList>
            <person name="Kirkness E."/>
            <person name="Hannick L."/>
            <person name="Hass B."/>
            <person name="Bruggner R."/>
            <person name="Lawson D."/>
            <person name="Bidwell S."/>
            <person name="Joardar V."/>
            <person name="Caler E."/>
            <person name="Walenz B."/>
            <person name="Inman J."/>
            <person name="Schobel S."/>
            <person name="Galinsky K."/>
            <person name="Amedeo P."/>
            <person name="Strausberg R."/>
        </authorList>
    </citation>
    <scope>NUCLEOTIDE SEQUENCE</scope>
    <source>
        <strain evidence="5">USDA</strain>
    </source>
</reference>
<dbReference type="OMA" id="EGLMAMF"/>
<feature type="compositionally biased region" description="Acidic residues" evidence="1">
    <location>
        <begin position="2537"/>
        <end position="2560"/>
    </location>
</feature>
<feature type="region of interest" description="Disordered" evidence="1">
    <location>
        <begin position="2526"/>
        <end position="2561"/>
    </location>
</feature>
<dbReference type="GO" id="GO:0032040">
    <property type="term" value="C:small-subunit processome"/>
    <property type="evidence" value="ECO:0007669"/>
    <property type="project" value="TreeGrafter"/>
</dbReference>
<dbReference type="GeneID" id="8234165"/>
<dbReference type="GO" id="GO:0030686">
    <property type="term" value="C:90S preribosome"/>
    <property type="evidence" value="ECO:0007669"/>
    <property type="project" value="TreeGrafter"/>
</dbReference>
<feature type="region of interest" description="Disordered" evidence="1">
    <location>
        <begin position="1627"/>
        <end position="1678"/>
    </location>
</feature>
<dbReference type="eggNOG" id="KOG1823">
    <property type="taxonomic scope" value="Eukaryota"/>
</dbReference>
<dbReference type="InParanoid" id="E0VEE5"/>
<evidence type="ECO:0000313" key="5">
    <source>
        <dbReference type="EMBL" id="EEB11752.1"/>
    </source>
</evidence>
<dbReference type="Pfam" id="PF23099">
    <property type="entry name" value="UTP20_C"/>
    <property type="match status" value="1"/>
</dbReference>
<organism>
    <name type="scientific">Pediculus humanus subsp. corporis</name>
    <name type="common">Body louse</name>
    <dbReference type="NCBI Taxonomy" id="121224"/>
    <lineage>
        <taxon>Eukaryota</taxon>
        <taxon>Metazoa</taxon>
        <taxon>Ecdysozoa</taxon>
        <taxon>Arthropoda</taxon>
        <taxon>Hexapoda</taxon>
        <taxon>Insecta</taxon>
        <taxon>Pterygota</taxon>
        <taxon>Neoptera</taxon>
        <taxon>Paraneoptera</taxon>
        <taxon>Psocodea</taxon>
        <taxon>Troctomorpha</taxon>
        <taxon>Phthiraptera</taxon>
        <taxon>Anoplura</taxon>
        <taxon>Pediculidae</taxon>
        <taxon>Pediculus</taxon>
    </lineage>
</organism>
<feature type="compositionally biased region" description="Basic and acidic residues" evidence="1">
    <location>
        <begin position="1627"/>
        <end position="1651"/>
    </location>
</feature>
<gene>
    <name evidence="6" type="primary">8234165</name>
    <name evidence="5" type="ORF">Phum_PHUM131530</name>
</gene>
<dbReference type="OrthoDB" id="360653at2759"/>
<dbReference type="InterPro" id="IPR011430">
    <property type="entry name" value="UTP20_N"/>
</dbReference>
<dbReference type="InterPro" id="IPR057525">
    <property type="entry name" value="UTP20_C"/>
</dbReference>
<dbReference type="PANTHER" id="PTHR17695:SF11">
    <property type="entry name" value="SMALL SUBUNIT PROCESSOME COMPONENT 20 HOMOLOG"/>
    <property type="match status" value="1"/>
</dbReference>
<sequence length="2767" mass="318267">MDKNSRKSGNRFKFIPFSERISNVNIDVFHRVPHRYEEEEEEVENSTYFHLAIKKWVVLNLSAKWKEFRSEIGYETQTLPQLLNNKEKIINVFIKNIRHQDELSYQPVLELMVALVKDLRHELYPYFPQILKELIHLLKFKNPEILEATFTCLAYIFKYLFREMVKNLDIVLLELAPLLSENNPDYVRDFAAQSFSFVARKVKDKNKLLSLVLYVVQTSPDVAEGCGQLLFEMMKGIKGQTHSCAEELFTVLLNSFGMNDIPQRILISLTSQIVTTYGNCIPVQHSILFKVLIVSLKSMLKISKLGLDCKGGSHLVETHLSEFTTIILKCLTLEMKVQSIAAEICAQMLTLKNIKLPQELASKIIEKVMLINNMDTLIYFISETSESSGFEGTILPKALKSFAKVNSIEFLNTLTKIIVEKIAKKTNQKFDDYTVYPLALHGETMHIFNVTIELLNNFLEKNEELKNILCSLILLRHFEPVDHSQCINTVVKVINKLLELLISSEEEENKKKILLFTICVALKTLLHFKNKITDLSDLNSDFFVEKMLKTLKTDKSILALKAFNLFLTLQNGYTFSGNCLEELNKTIQEWLLSSQTNSRLLAVNSLQKLEEFKEKPSKLMMKALQDASDAEFVPLTVNDYRNKLMILDRLKFELLSSVEEENHKVLLKYLLGVLYNNFQLIWEPVSNLIASYSVGMPVNTFWDIFFSQLRTSTAYCKGMALMEDYELPVLDDYFLDSLMFIRASNKVDHENYRNLLWTTMNLFPEICEAKHRDVISIYLPFIQNEVLKTSFDSALTINIQKNESESSEKSLEDLPDDVIEEDSKSKTSYGNTIKCAIAQLTLLSKFKNPKHCFKEPEVRDSYLSLLVYKDAEIQKKALECLFKYKYSYMVPYKQNLSNLIDDGKFKDELVHFQVDAESGGVKDVHREELMPIVMRILYSKMLYLSSTSRGNKSSANALRRSIILRFLSGISQSEKEIFLKMAFKRWNVYCSTDVFDFGKIINSVDLKKVPLLKKLLSTVNLAEVVLNSFGGLMIDSLQRYILKVVLSVGSYVCGIYAKRDQVYSGYFSSLKNLKTTCIDFVIKFFDRFQDFPWREDDINAIFNVFVWPNLSKLSIEGIHGSAGLLRLFSVWSKNPRYFKLLARYNDEKEKMTPLSVTMKLLINEKAENSVTSCISSMLENLLTLQENTPNDDDDEQEENYTPIEVDFILPVEEDKISKLTLKEELNYGSKILFPHVGMILTYLRRKLEKSDLSTFGKGQMTVLSRISEMATSTEHGDALMNILIKLLSTRKTYANEEDDVLINMVTTLENLANVVVNPSGYLRQLAPLFGIVELKQARVILINLIGTIEKRCPEIHQVFTLISDLNSWDAKRVDQPDFDRRLEAYKKIKTLTLEKNLNTDLAFIVLHNSFYFVRCEQDISLRDNASFYLKEICPKIAYFLKGKGLLKQHWLESILFLVKKGIVSENENVQGLSISLLGVMARECGDLHPVLRDLSILTNKLDPEVDFFENAQHLQIYRRLKALQKFSNTAKTLEKSLSTRTLLQFILPLATRYLACSKYAGKNSLIDSAIEAVATVCRFLPWHHYQMVLRFYLTKLHGKLEFQKQLTRTVIAILDAFHFDISSSPAKKESKENLKPNDSNGENKDVDEVEIKNITNESENVENGKSMKNKKKNKTREKSKELVEELVEVLEKESEEVDESQEENVQKQEENKLAIEKIVIEKAIAGSLLNQLYKILTRKTRVESTHKLNYKNVSADREEEDLLKIPIAVTLVKLLQKLPERILDRQLPGIFMMLCTYLKSRIESVRRVTRETLQQILFTLGPKYLHLLLEEMSTSLKKGFHLHVSVYTMHAVILHIHGLLKPGDIDENLPILLDACKSDLFEALSEEKEVIKIQAKHKEAKSTKSYHLINLIAQCITEKCLTDLILPVKDVLQTSYTHKNLVKCREYLRQVTLGLSANQYISFENLFIYIYGTTSESIPQLLPPKMTVELSKEKNYKEKTDCYIIPPEPKNRLGTLSNPVKKGTKSNAHIIVEFGFGLLYVIMKKEKLKNCDRDLRCYLDPIAPILVNSLDSQQVKVSTLAVQCLSKFIKYNLPSLRENVKKITDCLFTTLHKYAAAGLSKGNNFDLVLATFKTVSTLIRETNYHGITSEQLKILLLYTEQDIYDTTRQATAFSLLRTILKKKLNSPELHELMNKVASLSITSDHSHVRQQARQCVFHYIMEYPLKSKVEEFIGFFTSQLNYDTESGRQSSLEMIKSIIGHFPIEKLEELSGVFLLTLGASLINDDSVNCKKIISGLIKAMLTRLDKGHRDQLFDVLMIYFKEKKLTLRRLAAQISGIFASIEKEEFESRLPVLLPIIQSQFVGDSRPGKFVKLVRENAAENRDEDHHFFQVMQLVIKICSNVPDFLTSDKYQENIHFLTETAQNLLCHAHEWIRLAASQFLGYVFNSCDPNDVAAVLNGKTSSSSQKLSFLEPKTLHRRIKSLILDHCSQFIPGIEITQEFLDQNVKNLVYLARVLSGVMEKPKKNKKNLNGKVENDDEEDAGDDDDDDDSDEEEDDDVEKPKLSLLWMIKRMRRIVNLELSQNPSSKILRMTVFNWLGAVAMCLPKSTLKSVLYHMMAPIIREREIVQQGGENHPMKSLVVEVCGIFKKKVGMETYSKEVIKINAKLAEKRTERKNKIAQEFVINPEKAAKRKIDRQKKKREIRKRKIDSFKEKKGKFKKKRKMNDGIMGNIYRLTLIIKQTVKPKLLNFENITEIKLTVSHLKN</sequence>
<evidence type="ECO:0000313" key="6">
    <source>
        <dbReference type="EnsemblMetazoa" id="PHUM131530-PA"/>
    </source>
</evidence>
<dbReference type="Pfam" id="PF07539">
    <property type="entry name" value="UTP20_N"/>
    <property type="match status" value="1"/>
</dbReference>
<dbReference type="EnsemblMetazoa" id="PHUM131530-RA">
    <property type="protein sequence ID" value="PHUM131530-PA"/>
    <property type="gene ID" value="PHUM131530"/>
</dbReference>
<dbReference type="RefSeq" id="XP_002424490.1">
    <property type="nucleotide sequence ID" value="XM_002424445.1"/>
</dbReference>
<evidence type="ECO:0000256" key="1">
    <source>
        <dbReference type="SAM" id="MobiDB-lite"/>
    </source>
</evidence>
<dbReference type="Proteomes" id="UP000009046">
    <property type="component" value="Unassembled WGS sequence"/>
</dbReference>
<dbReference type="Pfam" id="PF20416">
    <property type="entry name" value="UTP20"/>
    <property type="match status" value="1"/>
</dbReference>
<dbReference type="Gene3D" id="1.25.10.10">
    <property type="entry name" value="Leucine-rich Repeat Variant"/>
    <property type="match status" value="2"/>
</dbReference>